<evidence type="ECO:0000256" key="4">
    <source>
        <dbReference type="ARBA" id="ARBA00023015"/>
    </source>
</evidence>
<comment type="subcellular location">
    <subcellularLocation>
        <location evidence="1">Nucleus</location>
    </subcellularLocation>
</comment>
<evidence type="ECO:0000256" key="7">
    <source>
        <dbReference type="SAM" id="MobiDB-lite"/>
    </source>
</evidence>
<comment type="similarity">
    <text evidence="2">Belongs to the TAF8 family.</text>
</comment>
<evidence type="ECO:0000256" key="2">
    <source>
        <dbReference type="ARBA" id="ARBA00008767"/>
    </source>
</evidence>
<feature type="region of interest" description="Disordered" evidence="7">
    <location>
        <begin position="57"/>
        <end position="78"/>
    </location>
</feature>
<organism evidence="9">
    <name type="scientific">Darwinula stevensoni</name>
    <dbReference type="NCBI Taxonomy" id="69355"/>
    <lineage>
        <taxon>Eukaryota</taxon>
        <taxon>Metazoa</taxon>
        <taxon>Ecdysozoa</taxon>
        <taxon>Arthropoda</taxon>
        <taxon>Crustacea</taxon>
        <taxon>Oligostraca</taxon>
        <taxon>Ostracoda</taxon>
        <taxon>Podocopa</taxon>
        <taxon>Podocopida</taxon>
        <taxon>Darwinulocopina</taxon>
        <taxon>Darwinuloidea</taxon>
        <taxon>Darwinulidae</taxon>
        <taxon>Darwinula</taxon>
    </lineage>
</organism>
<dbReference type="InterPro" id="IPR037818">
    <property type="entry name" value="TAF8"/>
</dbReference>
<reference evidence="9" key="1">
    <citation type="submission" date="2020-11" db="EMBL/GenBank/DDBJ databases">
        <authorList>
            <person name="Tran Van P."/>
        </authorList>
    </citation>
    <scope>NUCLEOTIDE SEQUENCE</scope>
</reference>
<keyword evidence="10" id="KW-1185">Reference proteome</keyword>
<dbReference type="Gene3D" id="1.10.20.10">
    <property type="entry name" value="Histone, subunit A"/>
    <property type="match status" value="1"/>
</dbReference>
<gene>
    <name evidence="9" type="ORF">DSTB1V02_LOCUS5426</name>
</gene>
<protein>
    <recommendedName>
        <fullName evidence="3">Transcription initiation factor TFIID subunit 8</fullName>
    </recommendedName>
</protein>
<dbReference type="PANTHER" id="PTHR46469">
    <property type="entry name" value="TRANSCRIPTION INITIATION FACTOR TFIID SUBUNIT 8"/>
    <property type="match status" value="1"/>
</dbReference>
<keyword evidence="6" id="KW-0539">Nucleus</keyword>
<feature type="compositionally biased region" description="Acidic residues" evidence="7">
    <location>
        <begin position="206"/>
        <end position="216"/>
    </location>
</feature>
<dbReference type="InterPro" id="IPR019473">
    <property type="entry name" value="TFIID_su8_C"/>
</dbReference>
<name>A0A7R8XE49_9CRUS</name>
<dbReference type="InterPro" id="IPR009072">
    <property type="entry name" value="Histone-fold"/>
</dbReference>
<evidence type="ECO:0000256" key="1">
    <source>
        <dbReference type="ARBA" id="ARBA00004123"/>
    </source>
</evidence>
<dbReference type="Proteomes" id="UP000677054">
    <property type="component" value="Unassembled WGS sequence"/>
</dbReference>
<dbReference type="EMBL" id="CAJPEV010000884">
    <property type="protein sequence ID" value="CAG0889294.1"/>
    <property type="molecule type" value="Genomic_DNA"/>
</dbReference>
<feature type="compositionally biased region" description="Basic and acidic residues" evidence="7">
    <location>
        <begin position="169"/>
        <end position="180"/>
    </location>
</feature>
<proteinExistence type="inferred from homology"/>
<dbReference type="GO" id="GO:0005669">
    <property type="term" value="C:transcription factor TFIID complex"/>
    <property type="evidence" value="ECO:0007669"/>
    <property type="project" value="InterPro"/>
</dbReference>
<dbReference type="OrthoDB" id="2193813at2759"/>
<dbReference type="GO" id="GO:0006367">
    <property type="term" value="P:transcription initiation at RNA polymerase II promoter"/>
    <property type="evidence" value="ECO:0007669"/>
    <property type="project" value="TreeGrafter"/>
</dbReference>
<evidence type="ECO:0000256" key="6">
    <source>
        <dbReference type="ARBA" id="ARBA00023242"/>
    </source>
</evidence>
<dbReference type="GO" id="GO:0046982">
    <property type="term" value="F:protein heterodimerization activity"/>
    <property type="evidence" value="ECO:0007669"/>
    <property type="project" value="InterPro"/>
</dbReference>
<dbReference type="EMBL" id="LR900401">
    <property type="protein sequence ID" value="CAD7245554.1"/>
    <property type="molecule type" value="Genomic_DNA"/>
</dbReference>
<sequence length="267" mass="29629">MEILTELGRTAHTACELANRTSPLVPDVIFALAYLGGPEPGSLPGYAWRGGRASLSNPGKVMQSKNPAGLQAGTRKKHPAHIPDHLPPFPDPHTYIWTPTYKQPVGEYEAVREKVAAQKRDVERALSRFMAKTGETQLLFPTPDTSGMFSAIATKPIGNVYLHALLPKDGRFEDDPDRPPEKKKKPRKKKEKKKKKEKHKKKAGSSEEEGEEEDEEKEKKGGEGDGVAKSDEGGEPGKPDPPDPIDNPYLRPVKFPRRGSWRRDDLT</sequence>
<accession>A0A7R8XE49</accession>
<keyword evidence="5" id="KW-0804">Transcription</keyword>
<evidence type="ECO:0000313" key="10">
    <source>
        <dbReference type="Proteomes" id="UP000677054"/>
    </source>
</evidence>
<evidence type="ECO:0000256" key="5">
    <source>
        <dbReference type="ARBA" id="ARBA00023163"/>
    </source>
</evidence>
<feature type="region of interest" description="Disordered" evidence="7">
    <location>
        <begin position="169"/>
        <end position="267"/>
    </location>
</feature>
<feature type="compositionally biased region" description="Basic residues" evidence="7">
    <location>
        <begin position="181"/>
        <end position="203"/>
    </location>
</feature>
<dbReference type="PANTHER" id="PTHR46469:SF1">
    <property type="entry name" value="TRANSCRIPTION INITIATION FACTOR TFIID SUBUNIT 8"/>
    <property type="match status" value="1"/>
</dbReference>
<keyword evidence="4" id="KW-0805">Transcription regulation</keyword>
<evidence type="ECO:0000256" key="3">
    <source>
        <dbReference type="ARBA" id="ARBA00017307"/>
    </source>
</evidence>
<evidence type="ECO:0000259" key="8">
    <source>
        <dbReference type="Pfam" id="PF10406"/>
    </source>
</evidence>
<feature type="compositionally biased region" description="Basic and acidic residues" evidence="7">
    <location>
        <begin position="217"/>
        <end position="241"/>
    </location>
</feature>
<dbReference type="Pfam" id="PF10406">
    <property type="entry name" value="TAF8_C"/>
    <property type="match status" value="1"/>
</dbReference>
<feature type="domain" description="Transcription factor TFIID subunit 8 C-terminal" evidence="8">
    <location>
        <begin position="81"/>
        <end position="129"/>
    </location>
</feature>
<dbReference type="CDD" id="cd08049">
    <property type="entry name" value="TAF8"/>
    <property type="match status" value="1"/>
</dbReference>
<dbReference type="AlphaFoldDB" id="A0A7R8XE49"/>
<evidence type="ECO:0000313" key="9">
    <source>
        <dbReference type="EMBL" id="CAD7245554.1"/>
    </source>
</evidence>